<dbReference type="Gene3D" id="3.90.1720.10">
    <property type="entry name" value="endopeptidase domain like (from Nostoc punctiforme)"/>
    <property type="match status" value="1"/>
</dbReference>
<dbReference type="SUPFAM" id="SSF54001">
    <property type="entry name" value="Cysteine proteinases"/>
    <property type="match status" value="1"/>
</dbReference>
<dbReference type="PROSITE" id="PS50911">
    <property type="entry name" value="CHAP"/>
    <property type="match status" value="1"/>
</dbReference>
<feature type="domain" description="Peptidase C51" evidence="1">
    <location>
        <begin position="30"/>
        <end position="171"/>
    </location>
</feature>
<reference evidence="2 3" key="1">
    <citation type="journal article" date="2012" name="BMC Genomics">
        <title>Comparative genomic analysis of human infective Trypanosoma cruzi lineages with the bat-restricted subspecies T. cruzi marinkellei.</title>
        <authorList>
            <person name="Franzen O."/>
            <person name="Talavera-Lopez C."/>
            <person name="Ochaya S."/>
            <person name="Butler C.E."/>
            <person name="Messenger L.A."/>
            <person name="Lewis M.D."/>
            <person name="Llewellyn M.S."/>
            <person name="Marinkelle C.J."/>
            <person name="Tyler K.M."/>
            <person name="Miles M.A."/>
            <person name="Andersson B."/>
        </authorList>
    </citation>
    <scope>NUCLEOTIDE SEQUENCE [LARGE SCALE GENOMIC DNA]</scope>
    <source>
        <strain evidence="2 3">B7</strain>
    </source>
</reference>
<dbReference type="InterPro" id="IPR007921">
    <property type="entry name" value="CHAP_dom"/>
</dbReference>
<dbReference type="Proteomes" id="UP000007350">
    <property type="component" value="Unassembled WGS sequence"/>
</dbReference>
<dbReference type="OrthoDB" id="269411at2759"/>
<protein>
    <submittedName>
        <fullName evidence="2">Trypanothione synthetase, putative</fullName>
    </submittedName>
</protein>
<accession>K2NG16</accession>
<comment type="caution">
    <text evidence="2">The sequence shown here is derived from an EMBL/GenBank/DDBJ whole genome shotgun (WGS) entry which is preliminary data.</text>
</comment>
<proteinExistence type="predicted"/>
<dbReference type="Pfam" id="PF05257">
    <property type="entry name" value="CHAP"/>
    <property type="match status" value="1"/>
</dbReference>
<evidence type="ECO:0000313" key="2">
    <source>
        <dbReference type="EMBL" id="EKF36674.1"/>
    </source>
</evidence>
<keyword evidence="3" id="KW-1185">Reference proteome</keyword>
<evidence type="ECO:0000259" key="1">
    <source>
        <dbReference type="PROSITE" id="PS50911"/>
    </source>
</evidence>
<dbReference type="InterPro" id="IPR051705">
    <property type="entry name" value="Gsp_Synthetase/Amidase"/>
</dbReference>
<dbReference type="GO" id="GO:0016874">
    <property type="term" value="F:ligase activity"/>
    <property type="evidence" value="ECO:0007669"/>
    <property type="project" value="TreeGrafter"/>
</dbReference>
<organism evidence="2 3">
    <name type="scientific">Trypanosoma cruzi marinkellei</name>
    <dbReference type="NCBI Taxonomy" id="85056"/>
    <lineage>
        <taxon>Eukaryota</taxon>
        <taxon>Discoba</taxon>
        <taxon>Euglenozoa</taxon>
        <taxon>Kinetoplastea</taxon>
        <taxon>Metakinetoplastina</taxon>
        <taxon>Trypanosomatida</taxon>
        <taxon>Trypanosomatidae</taxon>
        <taxon>Trypanosoma</taxon>
        <taxon>Schizotrypanum</taxon>
    </lineage>
</organism>
<dbReference type="AlphaFoldDB" id="K2NG16"/>
<name>K2NG16_TRYCR</name>
<gene>
    <name evidence="2" type="ORF">MOQ_002272</name>
</gene>
<dbReference type="InterPro" id="IPR038765">
    <property type="entry name" value="Papain-like_cys_pep_sf"/>
</dbReference>
<dbReference type="PANTHER" id="PTHR30094:SF0">
    <property type="entry name" value="BIFUNCTIONAL GLUTATHIONYLSPERMIDINE SYNTHETASE_AMIDASE-RELATED"/>
    <property type="match status" value="1"/>
</dbReference>
<evidence type="ECO:0000313" key="3">
    <source>
        <dbReference type="Proteomes" id="UP000007350"/>
    </source>
</evidence>
<dbReference type="PANTHER" id="PTHR30094">
    <property type="entry name" value="BIFUNCTIONAL GLUTATHIONYLSPERMIDINE SYNTHETASE/AMIDASE-RELATED"/>
    <property type="match status" value="1"/>
</dbReference>
<sequence>MFENGGVEAPYHCHTVSNRGVLWGVVAFSNRDDGFFSGEANYVYQSIYTGYRYQCVEYARRFLLLTTGCVFGSCGGANEIFDMKTLTHVETDARLDFIAHPNGKSKRRPTPGDIIVYPRHSQVLPWGHVGVISYVDTQKVGIAEQNYFFSLFTSPDPSYLEGERCVSRYLDIEMTADGSWQLRERQRNHPDCLGWMSYPRAPRRSAIHEPLKVPPEQRRVQSTPLDQEDHPCLWRFALPENKFPFHSLYVFRHGTGEALIGAVTAFSRIVRVTLEFLFNRSQLTAGFTALLTSLPGPGFQDIPKKLKDIIEAAANEDDNDALMEHAIAEYFSLPKDVIAAMRREFRLAMTHMIAHITYRFNLAADFPKKLEGGVEMHCLKAGELHDEAWAVENVNFGNPWILSELSVALASNRLCQEFLSEATRPEAICRTPVEWRMDFIRYVKHVEKLRGSRTGFTIIKDPSFKGDDADTIVTSILSFCEAFQYPTFVFDESHVWYDSEQSKLYGRSNTGANLHVDFCFCMTEWSDILSAAADAVEGKLEGRSALRQAAIDPRTDVVFAKPLWSLLCSGSVYRINDGANDTSVRFFDISRCLHECLSSKQPLETLESDVHEYMDSCRRCHLTSVPAPELISKSLRGESVMVDFAASCVTGREADGKAAGLMYLFL</sequence>
<dbReference type="EMBL" id="AHKC01008862">
    <property type="protein sequence ID" value="EKF36674.1"/>
    <property type="molecule type" value="Genomic_DNA"/>
</dbReference>